<dbReference type="InterPro" id="IPR027417">
    <property type="entry name" value="P-loop_NTPase"/>
</dbReference>
<keyword evidence="9" id="KW-0472">Membrane</keyword>
<accession>A0A1E9PFU2</accession>
<evidence type="ECO:0000313" key="14">
    <source>
        <dbReference type="EMBL" id="WWC54824.1"/>
    </source>
</evidence>
<dbReference type="FunFam" id="3.40.50.300:FF:001422">
    <property type="entry name" value="Cobalt ABC transporter ATP-binding protein"/>
    <property type="match status" value="1"/>
</dbReference>
<dbReference type="GO" id="GO:0042626">
    <property type="term" value="F:ATPase-coupled transmembrane transporter activity"/>
    <property type="evidence" value="ECO:0007669"/>
    <property type="project" value="TreeGrafter"/>
</dbReference>
<comment type="subcellular location">
    <subcellularLocation>
        <location evidence="1">Cell membrane</location>
        <topology evidence="1">Peripheral membrane protein</topology>
    </subcellularLocation>
</comment>
<evidence type="ECO:0000256" key="7">
    <source>
        <dbReference type="ARBA" id="ARBA00022840"/>
    </source>
</evidence>
<evidence type="ECO:0000256" key="10">
    <source>
        <dbReference type="ARBA" id="ARBA00025157"/>
    </source>
</evidence>
<dbReference type="CDD" id="cd03225">
    <property type="entry name" value="ABC_cobalt_CbiO_domain1"/>
    <property type="match status" value="2"/>
</dbReference>
<dbReference type="GO" id="GO:0005524">
    <property type="term" value="F:ATP binding"/>
    <property type="evidence" value="ECO:0007669"/>
    <property type="project" value="UniProtKB-KW"/>
</dbReference>
<evidence type="ECO:0000256" key="4">
    <source>
        <dbReference type="ARBA" id="ARBA00022475"/>
    </source>
</evidence>
<evidence type="ECO:0000256" key="8">
    <source>
        <dbReference type="ARBA" id="ARBA00022967"/>
    </source>
</evidence>
<evidence type="ECO:0000256" key="11">
    <source>
        <dbReference type="SAM" id="MobiDB-lite"/>
    </source>
</evidence>
<proteinExistence type="inferred from homology"/>
<keyword evidence="4" id="KW-1003">Cell membrane</keyword>
<keyword evidence="5" id="KW-0677">Repeat</keyword>
<dbReference type="InterPro" id="IPR003439">
    <property type="entry name" value="ABC_transporter-like_ATP-bd"/>
</dbReference>
<dbReference type="InterPro" id="IPR022216">
    <property type="entry name" value="ABC_Co_transporter"/>
</dbReference>
<name>A0A1E9PFU2_9LACT</name>
<dbReference type="NCBIfam" id="NF010167">
    <property type="entry name" value="PRK13648.1"/>
    <property type="match status" value="2"/>
</dbReference>
<dbReference type="GO" id="GO:0043190">
    <property type="term" value="C:ATP-binding cassette (ABC) transporter complex"/>
    <property type="evidence" value="ECO:0007669"/>
    <property type="project" value="TreeGrafter"/>
</dbReference>
<protein>
    <submittedName>
        <fullName evidence="13">ABC transporter ATP-binding protein</fullName>
    </submittedName>
</protein>
<dbReference type="RefSeq" id="WP_070559641.1">
    <property type="nucleotide sequence ID" value="NZ_CAJHLG010000001.1"/>
</dbReference>
<dbReference type="FunFam" id="3.40.50.300:FF:000224">
    <property type="entry name" value="Energy-coupling factor transporter ATP-binding protein EcfA"/>
    <property type="match status" value="1"/>
</dbReference>
<dbReference type="Proteomes" id="UP000250354">
    <property type="component" value="Chromosome"/>
</dbReference>
<reference evidence="13" key="2">
    <citation type="submission" date="2022-09" db="EMBL/GenBank/DDBJ databases">
        <title>Aerococcus urinae taxonomy study.</title>
        <authorList>
            <person name="Christensen J."/>
            <person name="Senneby E."/>
        </authorList>
    </citation>
    <scope>NUCLEOTIDE SEQUENCE</scope>
    <source>
        <strain evidence="13">LUND-41-B12</strain>
    </source>
</reference>
<dbReference type="InterPro" id="IPR003593">
    <property type="entry name" value="AAA+_ATPase"/>
</dbReference>
<accession>A0A9Q4DDG8</accession>
<evidence type="ECO:0000256" key="2">
    <source>
        <dbReference type="ARBA" id="ARBA00005417"/>
    </source>
</evidence>
<dbReference type="GO" id="GO:0016887">
    <property type="term" value="F:ATP hydrolysis activity"/>
    <property type="evidence" value="ECO:0007669"/>
    <property type="project" value="InterPro"/>
</dbReference>
<dbReference type="PROSITE" id="PS00211">
    <property type="entry name" value="ABC_TRANSPORTER_1"/>
    <property type="match status" value="2"/>
</dbReference>
<evidence type="ECO:0000256" key="3">
    <source>
        <dbReference type="ARBA" id="ARBA00022448"/>
    </source>
</evidence>
<feature type="domain" description="ABC transporter" evidence="12">
    <location>
        <begin position="10"/>
        <end position="251"/>
    </location>
</feature>
<dbReference type="EMBL" id="CP145132">
    <property type="protein sequence ID" value="WWC54824.1"/>
    <property type="molecule type" value="Genomic_DNA"/>
</dbReference>
<keyword evidence="3" id="KW-0813">Transport</keyword>
<evidence type="ECO:0000256" key="1">
    <source>
        <dbReference type="ARBA" id="ARBA00004202"/>
    </source>
</evidence>
<feature type="region of interest" description="Disordered" evidence="11">
    <location>
        <begin position="290"/>
        <end position="310"/>
    </location>
</feature>
<dbReference type="GeneID" id="86857506"/>
<dbReference type="EMBL" id="JAOTMY010000001">
    <property type="protein sequence ID" value="MCY3086553.1"/>
    <property type="molecule type" value="Genomic_DNA"/>
</dbReference>
<dbReference type="InterPro" id="IPR015856">
    <property type="entry name" value="ABC_transpr_CbiO/EcfA_su"/>
</dbReference>
<evidence type="ECO:0000313" key="16">
    <source>
        <dbReference type="Proteomes" id="UP001069047"/>
    </source>
</evidence>
<dbReference type="PANTHER" id="PTHR43553:SF26">
    <property type="entry name" value="ABC TRANSPORTER ATP-BINDING PROTEIN BC_2655-RELATED"/>
    <property type="match status" value="1"/>
</dbReference>
<dbReference type="InterPro" id="IPR050095">
    <property type="entry name" value="ECF_ABC_transporter_ATP-bd"/>
</dbReference>
<comment type="function">
    <text evidence="10">Probably part of an ABC transporter complex. Responsible for energy coupling to the transport system.</text>
</comment>
<gene>
    <name evidence="14" type="ORF">DBT44_0000580</name>
    <name evidence="13" type="ORF">ODY61_00325</name>
</gene>
<sequence>MKHTSLSPIIQFKDFSFTYASAKEPALKDINLEIYPGEKILILGASGSGKSTLGQCINGLIPNQFDGTITGTATVAGHAVGSSSVFDLSQEVGSVLQDSDAQFVGINVAEDIAFALENRNTPRSVMRTFVDKVARRVGVVDQLQSLPYSLSGGQKQKVSVAGILGEKNQILLFDEPLAALDPQMGLSMVELIDSLNKEDEKTVIIIEHRFEDVLHRPIDRVVLLDQGRIVTVMTPDELIASDLLIQYGIREPLYISALKNMYGGLKQEEGLTQLDTLDLSAYQGKQSWLAGENTASKESEASDQDPQSEPDQVIIRLEDLRFGYDPKQPLIQIPKLSIRQGERIAIVGENGSGKSTLAKLLTGVLKPQSGKIERLGNPVTIQEIAQLIGYVMQNPNQMLVTDSVYREIALGLEYRQVDQAEIDSRVQQVLQVTGLYAKRNWPISALSYGQKKRLSVAIVLALEPTCIILDEPTAGQDYAHYREIMEFIDDLNQTYQMTMIFITHDMHLALEYTDRGLVIEDGHLIADRPIFDILADDQLVQRASLKKTSIFEFAHRLNLPVADFVQAFIKSEREGK</sequence>
<keyword evidence="15" id="KW-1185">Reference proteome</keyword>
<evidence type="ECO:0000313" key="13">
    <source>
        <dbReference type="EMBL" id="MCY3086553.1"/>
    </source>
</evidence>
<keyword evidence="7 13" id="KW-0067">ATP-binding</keyword>
<dbReference type="PROSITE" id="PS50893">
    <property type="entry name" value="ABC_TRANSPORTER_2"/>
    <property type="match status" value="2"/>
</dbReference>
<evidence type="ECO:0000313" key="15">
    <source>
        <dbReference type="Proteomes" id="UP000250354"/>
    </source>
</evidence>
<comment type="similarity">
    <text evidence="2">Belongs to the ABC transporter superfamily.</text>
</comment>
<feature type="domain" description="ABC transporter" evidence="12">
    <location>
        <begin position="315"/>
        <end position="546"/>
    </location>
</feature>
<dbReference type="Pfam" id="PF12558">
    <property type="entry name" value="DUF3744"/>
    <property type="match status" value="1"/>
</dbReference>
<reference evidence="14" key="3">
    <citation type="submission" date="2024-02" db="EMBL/GenBank/DDBJ databases">
        <authorList>
            <person name="Choi B."/>
        </authorList>
    </citation>
    <scope>NUCLEOTIDE SEQUENCE</scope>
    <source>
        <strain evidence="14">UMB1016</strain>
    </source>
</reference>
<evidence type="ECO:0000256" key="9">
    <source>
        <dbReference type="ARBA" id="ARBA00023136"/>
    </source>
</evidence>
<dbReference type="Pfam" id="PF00005">
    <property type="entry name" value="ABC_tran"/>
    <property type="match status" value="2"/>
</dbReference>
<evidence type="ECO:0000256" key="5">
    <source>
        <dbReference type="ARBA" id="ARBA00022737"/>
    </source>
</evidence>
<evidence type="ECO:0000256" key="6">
    <source>
        <dbReference type="ARBA" id="ARBA00022741"/>
    </source>
</evidence>
<keyword evidence="6" id="KW-0547">Nucleotide-binding</keyword>
<dbReference type="InterPro" id="IPR017871">
    <property type="entry name" value="ABC_transporter-like_CS"/>
</dbReference>
<dbReference type="SMART" id="SM00382">
    <property type="entry name" value="AAA"/>
    <property type="match status" value="2"/>
</dbReference>
<evidence type="ECO:0000259" key="12">
    <source>
        <dbReference type="PROSITE" id="PS50893"/>
    </source>
</evidence>
<dbReference type="AlphaFoldDB" id="A0A1E9PFU2"/>
<dbReference type="PANTHER" id="PTHR43553">
    <property type="entry name" value="HEAVY METAL TRANSPORTER"/>
    <property type="match status" value="1"/>
</dbReference>
<dbReference type="Proteomes" id="UP001069047">
    <property type="component" value="Unassembled WGS sequence"/>
</dbReference>
<dbReference type="SUPFAM" id="SSF52540">
    <property type="entry name" value="P-loop containing nucleoside triphosphate hydrolases"/>
    <property type="match status" value="2"/>
</dbReference>
<reference evidence="14 15" key="1">
    <citation type="journal article" date="2020" name="J. Bacteriol.">
        <title>Aerococcus urinae Isolated from Women with Lower Urinary Tract Symptoms: In Vitro Aggregation and Genome Analysis.</title>
        <authorList>
            <person name="Hilt E.E."/>
            <person name="Putonti C."/>
            <person name="Thomas-White K."/>
            <person name="Lewis A.L."/>
            <person name="Visick K.L."/>
            <person name="Gilbert N.M."/>
            <person name="Wolfe A.J."/>
        </authorList>
    </citation>
    <scope>NUCLEOTIDE SEQUENCE [LARGE SCALE GENOMIC DNA]</scope>
    <source>
        <strain evidence="14 15">UMB1016</strain>
    </source>
</reference>
<keyword evidence="8" id="KW-1278">Translocase</keyword>
<organism evidence="13 16">
    <name type="scientific">Aerococcus mictus</name>
    <dbReference type="NCBI Taxonomy" id="2976810"/>
    <lineage>
        <taxon>Bacteria</taxon>
        <taxon>Bacillati</taxon>
        <taxon>Bacillota</taxon>
        <taxon>Bacilli</taxon>
        <taxon>Lactobacillales</taxon>
        <taxon>Aerococcaceae</taxon>
        <taxon>Aerococcus</taxon>
    </lineage>
</organism>
<dbReference type="Gene3D" id="3.40.50.300">
    <property type="entry name" value="P-loop containing nucleotide triphosphate hydrolases"/>
    <property type="match status" value="2"/>
</dbReference>